<accession>A0A9W4T867</accession>
<keyword evidence="4 5" id="KW-0472">Membrane</keyword>
<comment type="similarity">
    <text evidence="6">Belongs to the mitochondrial carrier (TC 2.A.29) family.</text>
</comment>
<dbReference type="Proteomes" id="UP001153678">
    <property type="component" value="Unassembled WGS sequence"/>
</dbReference>
<evidence type="ECO:0000256" key="5">
    <source>
        <dbReference type="PROSITE-ProRule" id="PRU00282"/>
    </source>
</evidence>
<feature type="repeat" description="Solcar" evidence="5">
    <location>
        <begin position="1"/>
        <end position="40"/>
    </location>
</feature>
<organism evidence="7 8">
    <name type="scientific">Funneliformis geosporum</name>
    <dbReference type="NCBI Taxonomy" id="1117311"/>
    <lineage>
        <taxon>Eukaryota</taxon>
        <taxon>Fungi</taxon>
        <taxon>Fungi incertae sedis</taxon>
        <taxon>Mucoromycota</taxon>
        <taxon>Glomeromycotina</taxon>
        <taxon>Glomeromycetes</taxon>
        <taxon>Glomerales</taxon>
        <taxon>Glomeraceae</taxon>
        <taxon>Funneliformis</taxon>
    </lineage>
</organism>
<dbReference type="EMBL" id="CAMKVN010013567">
    <property type="protein sequence ID" value="CAI2196056.1"/>
    <property type="molecule type" value="Genomic_DNA"/>
</dbReference>
<evidence type="ECO:0000313" key="8">
    <source>
        <dbReference type="Proteomes" id="UP001153678"/>
    </source>
</evidence>
<proteinExistence type="inferred from homology"/>
<name>A0A9W4T867_9GLOM</name>
<dbReference type="SUPFAM" id="SSF103506">
    <property type="entry name" value="Mitochondrial carrier"/>
    <property type="match status" value="1"/>
</dbReference>
<protein>
    <submittedName>
        <fullName evidence="7">8845_t:CDS:1</fullName>
    </submittedName>
</protein>
<dbReference type="GO" id="GO:0016020">
    <property type="term" value="C:membrane"/>
    <property type="evidence" value="ECO:0007669"/>
    <property type="project" value="UniProtKB-SubCell"/>
</dbReference>
<keyword evidence="6" id="KW-0813">Transport</keyword>
<keyword evidence="8" id="KW-1185">Reference proteome</keyword>
<comment type="subcellular location">
    <subcellularLocation>
        <location evidence="1">Membrane</location>
        <topology evidence="1">Multi-pass membrane protein</topology>
    </subcellularLocation>
</comment>
<comment type="caution">
    <text evidence="7">The sequence shown here is derived from an EMBL/GenBank/DDBJ whole genome shotgun (WGS) entry which is preliminary data.</text>
</comment>
<evidence type="ECO:0000256" key="6">
    <source>
        <dbReference type="RuleBase" id="RU000488"/>
    </source>
</evidence>
<keyword evidence="3" id="KW-1133">Transmembrane helix</keyword>
<evidence type="ECO:0000256" key="3">
    <source>
        <dbReference type="ARBA" id="ARBA00022989"/>
    </source>
</evidence>
<dbReference type="InterPro" id="IPR018108">
    <property type="entry name" value="MCP_transmembrane"/>
</dbReference>
<evidence type="ECO:0000256" key="1">
    <source>
        <dbReference type="ARBA" id="ARBA00004141"/>
    </source>
</evidence>
<evidence type="ECO:0000256" key="4">
    <source>
        <dbReference type="ARBA" id="ARBA00023136"/>
    </source>
</evidence>
<dbReference type="AlphaFoldDB" id="A0A9W4T867"/>
<dbReference type="PROSITE" id="PS50920">
    <property type="entry name" value="SOLCAR"/>
    <property type="match status" value="1"/>
</dbReference>
<keyword evidence="2 5" id="KW-0812">Transmembrane</keyword>
<dbReference type="InterPro" id="IPR023395">
    <property type="entry name" value="MCP_dom_sf"/>
</dbReference>
<gene>
    <name evidence="7" type="ORF">FWILDA_LOCUS17386</name>
</gene>
<feature type="non-terminal residue" evidence="7">
    <location>
        <position position="40"/>
    </location>
</feature>
<evidence type="ECO:0000256" key="2">
    <source>
        <dbReference type="ARBA" id="ARBA00022692"/>
    </source>
</evidence>
<dbReference type="OrthoDB" id="6703404at2759"/>
<sequence>DQSGKGSLYKNTLDCFVKTIKVEGIRGLYKGFVAQYLRVG</sequence>
<feature type="non-terminal residue" evidence="7">
    <location>
        <position position="1"/>
    </location>
</feature>
<dbReference type="Gene3D" id="1.50.40.10">
    <property type="entry name" value="Mitochondrial carrier domain"/>
    <property type="match status" value="1"/>
</dbReference>
<evidence type="ECO:0000313" key="7">
    <source>
        <dbReference type="EMBL" id="CAI2196056.1"/>
    </source>
</evidence>
<dbReference type="Pfam" id="PF00153">
    <property type="entry name" value="Mito_carr"/>
    <property type="match status" value="1"/>
</dbReference>
<reference evidence="7" key="1">
    <citation type="submission" date="2022-08" db="EMBL/GenBank/DDBJ databases">
        <authorList>
            <person name="Kallberg Y."/>
            <person name="Tangrot J."/>
            <person name="Rosling A."/>
        </authorList>
    </citation>
    <scope>NUCLEOTIDE SEQUENCE</scope>
    <source>
        <strain evidence="7">Wild A</strain>
    </source>
</reference>